<organism evidence="1">
    <name type="scientific">marine sediment metagenome</name>
    <dbReference type="NCBI Taxonomy" id="412755"/>
    <lineage>
        <taxon>unclassified sequences</taxon>
        <taxon>metagenomes</taxon>
        <taxon>ecological metagenomes</taxon>
    </lineage>
</organism>
<dbReference type="AlphaFoldDB" id="A0A0F9RIK7"/>
<evidence type="ECO:0000313" key="1">
    <source>
        <dbReference type="EMBL" id="KKN54624.1"/>
    </source>
</evidence>
<proteinExistence type="predicted"/>
<comment type="caution">
    <text evidence="1">The sequence shown here is derived from an EMBL/GenBank/DDBJ whole genome shotgun (WGS) entry which is preliminary data.</text>
</comment>
<accession>A0A0F9RIK7</accession>
<name>A0A0F9RIK7_9ZZZZ</name>
<gene>
    <name evidence="1" type="ORF">LCGC14_0590470</name>
</gene>
<sequence>MNTFLLSEDIRSSTGILIPRFATSTTQIINKKQWLKWMFDKLTDPDLLSSLPPSGSDVASDLLREAIIQLNTLTISGPNPNPLEVITNPKNYADDAEALAGTRILDILNGLIGHKTIRGIFMHTFTYYNTYKGFVLDSTTLRTASEMEKLFKLYEFVYPQYQMSPLSRVSQDSTPTGNSITYNIFHYLYGNADFRFTVVGTQKQFKFSLGYAPMTFLDSNSKMDQLLLSNIDVDLANKFTGYYEQRYDKKYDEKSLVQAFLDNSQDLFKIVEPKIRTVLKYLQYDERLVQDIMFKVIADLQAKSSRITTSGVRLQIDDLMRSSASGGIITFNKIRIGDTELKIYLNKQEDLAGQDIFTFKRDFSKVGRNSVAVTINEEIIEQINLEAIHNKVSVLWSILGEYYSDNPQQHARFRYIENKAIITGHSVTPFGWQFIGLKAEATSYDFIAASERKSTTSPSYIDISLEGLFNGDVNEMQKLLKVVRVSTSKRQTMGYPTQVGFTMSIADFGQGFTMEDQIAIFDGRMFYESSEVYSGPTYTGNKVTWIQIDSGAIDTSRLDIERINREWDISFLYGDLSTL</sequence>
<reference evidence="1" key="1">
    <citation type="journal article" date="2015" name="Nature">
        <title>Complex archaea that bridge the gap between prokaryotes and eukaryotes.</title>
        <authorList>
            <person name="Spang A."/>
            <person name="Saw J.H."/>
            <person name="Jorgensen S.L."/>
            <person name="Zaremba-Niedzwiedzka K."/>
            <person name="Martijn J."/>
            <person name="Lind A.E."/>
            <person name="van Eijk R."/>
            <person name="Schleper C."/>
            <person name="Guy L."/>
            <person name="Ettema T.J."/>
        </authorList>
    </citation>
    <scope>NUCLEOTIDE SEQUENCE</scope>
</reference>
<dbReference type="EMBL" id="LAZR01000920">
    <property type="protein sequence ID" value="KKN54624.1"/>
    <property type="molecule type" value="Genomic_DNA"/>
</dbReference>
<protein>
    <submittedName>
        <fullName evidence="1">Uncharacterized protein</fullName>
    </submittedName>
</protein>